<organism evidence="1 2">
    <name type="scientific">Micromonospora rubida</name>
    <dbReference type="NCBI Taxonomy" id="2697657"/>
    <lineage>
        <taxon>Bacteria</taxon>
        <taxon>Bacillati</taxon>
        <taxon>Actinomycetota</taxon>
        <taxon>Actinomycetes</taxon>
        <taxon>Micromonosporales</taxon>
        <taxon>Micromonosporaceae</taxon>
        <taxon>Micromonospora</taxon>
    </lineage>
</organism>
<accession>A0ABW7SLH8</accession>
<protein>
    <submittedName>
        <fullName evidence="1">Uncharacterized protein</fullName>
    </submittedName>
</protein>
<keyword evidence="2" id="KW-1185">Reference proteome</keyword>
<dbReference type="EMBL" id="JBIRPU010000007">
    <property type="protein sequence ID" value="MFI0793749.1"/>
    <property type="molecule type" value="Genomic_DNA"/>
</dbReference>
<evidence type="ECO:0000313" key="2">
    <source>
        <dbReference type="Proteomes" id="UP001611075"/>
    </source>
</evidence>
<reference evidence="1 2" key="1">
    <citation type="submission" date="2024-10" db="EMBL/GenBank/DDBJ databases">
        <title>The Natural Products Discovery Center: Release of the First 8490 Sequenced Strains for Exploring Actinobacteria Biosynthetic Diversity.</title>
        <authorList>
            <person name="Kalkreuter E."/>
            <person name="Kautsar S.A."/>
            <person name="Yang D."/>
            <person name="Bader C.D."/>
            <person name="Teijaro C.N."/>
            <person name="Fluegel L."/>
            <person name="Davis C.M."/>
            <person name="Simpson J.R."/>
            <person name="Lauterbach L."/>
            <person name="Steele A.D."/>
            <person name="Gui C."/>
            <person name="Meng S."/>
            <person name="Li G."/>
            <person name="Viehrig K."/>
            <person name="Ye F."/>
            <person name="Su P."/>
            <person name="Kiefer A.F."/>
            <person name="Nichols A."/>
            <person name="Cepeda A.J."/>
            <person name="Yan W."/>
            <person name="Fan B."/>
            <person name="Jiang Y."/>
            <person name="Adhikari A."/>
            <person name="Zheng C.-J."/>
            <person name="Schuster L."/>
            <person name="Cowan T.M."/>
            <person name="Smanski M.J."/>
            <person name="Chevrette M.G."/>
            <person name="De Carvalho L.P.S."/>
            <person name="Shen B."/>
        </authorList>
    </citation>
    <scope>NUCLEOTIDE SEQUENCE [LARGE SCALE GENOMIC DNA]</scope>
    <source>
        <strain evidence="1 2">NPDC021253</strain>
    </source>
</reference>
<evidence type="ECO:0000313" key="1">
    <source>
        <dbReference type="EMBL" id="MFI0793749.1"/>
    </source>
</evidence>
<dbReference type="Proteomes" id="UP001611075">
    <property type="component" value="Unassembled WGS sequence"/>
</dbReference>
<proteinExistence type="predicted"/>
<dbReference type="RefSeq" id="WP_396679444.1">
    <property type="nucleotide sequence ID" value="NZ_JBIRPU010000007.1"/>
</dbReference>
<name>A0ABW7SLH8_9ACTN</name>
<comment type="caution">
    <text evidence="1">The sequence shown here is derived from an EMBL/GenBank/DDBJ whole genome shotgun (WGS) entry which is preliminary data.</text>
</comment>
<sequence>MVKATSRAVAAWPASVAFGTFVAEIVGANEAGGGLVGGRPER</sequence>
<gene>
    <name evidence="1" type="ORF">ACH4OY_13815</name>
</gene>